<evidence type="ECO:0000313" key="2">
    <source>
        <dbReference type="EMBL" id="MFC4362716.1"/>
    </source>
</evidence>
<dbReference type="EMBL" id="JBHSCX010000009">
    <property type="protein sequence ID" value="MFC4362716.1"/>
    <property type="molecule type" value="Genomic_DNA"/>
</dbReference>
<dbReference type="PANTHER" id="PTHR44068:SF11">
    <property type="entry name" value="GERANYL DIPHOSPHATE 2-C-METHYLTRANSFERASE"/>
    <property type="match status" value="1"/>
</dbReference>
<dbReference type="GO" id="GO:0032259">
    <property type="term" value="P:methylation"/>
    <property type="evidence" value="ECO:0007669"/>
    <property type="project" value="UniProtKB-KW"/>
</dbReference>
<keyword evidence="2" id="KW-0489">Methyltransferase</keyword>
<dbReference type="PANTHER" id="PTHR44068">
    <property type="entry name" value="ZGC:194242"/>
    <property type="match status" value="1"/>
</dbReference>
<sequence length="301" mass="34513">MTKPCPAAPLALPAIDQAHKPQLDIINYYVEAGMDYEPWSRNYNMHFGYYRWGLNPFNLETMLEQMNREVLNRLELKREQDNHLIDLGCGVGSCARYCVENLAHTEVTGISIVPTQVDQAKARCSLSPQAHKLHFKLMDYRRQQVPDNHFNGAYAIESSCYDKGKDKLAFLTEAYRTLKPGARLVVADGFTKTKQTSRLFKACYRKVCDGWALEDFANIEDFVAAMKSVGFQDIVVEDAAWRVAPSIGFVPWISLKYFFNKIFRSTGDTRIQWGHFLAPMYGIILGLHRQHYSYFLVSAKK</sequence>
<protein>
    <submittedName>
        <fullName evidence="2">Methyltransferase domain-containing protein</fullName>
    </submittedName>
</protein>
<dbReference type="Proteomes" id="UP001595840">
    <property type="component" value="Unassembled WGS sequence"/>
</dbReference>
<keyword evidence="3" id="KW-1185">Reference proteome</keyword>
<feature type="domain" description="Methyltransferase" evidence="1">
    <location>
        <begin position="85"/>
        <end position="181"/>
    </location>
</feature>
<keyword evidence="2" id="KW-0808">Transferase</keyword>
<dbReference type="InterPro" id="IPR029063">
    <property type="entry name" value="SAM-dependent_MTases_sf"/>
</dbReference>
<dbReference type="RefSeq" id="WP_290264334.1">
    <property type="nucleotide sequence ID" value="NZ_JAUFQG010000006.1"/>
</dbReference>
<dbReference type="Pfam" id="PF13649">
    <property type="entry name" value="Methyltransf_25"/>
    <property type="match status" value="1"/>
</dbReference>
<gene>
    <name evidence="2" type="ORF">ACFOX3_10400</name>
</gene>
<accession>A0ABV8V499</accession>
<dbReference type="GO" id="GO:0008168">
    <property type="term" value="F:methyltransferase activity"/>
    <property type="evidence" value="ECO:0007669"/>
    <property type="project" value="UniProtKB-KW"/>
</dbReference>
<dbReference type="Gene3D" id="3.40.50.150">
    <property type="entry name" value="Vaccinia Virus protein VP39"/>
    <property type="match status" value="1"/>
</dbReference>
<organism evidence="2 3">
    <name type="scientific">Simiduia curdlanivorans</name>
    <dbReference type="NCBI Taxonomy" id="1492769"/>
    <lineage>
        <taxon>Bacteria</taxon>
        <taxon>Pseudomonadati</taxon>
        <taxon>Pseudomonadota</taxon>
        <taxon>Gammaproteobacteria</taxon>
        <taxon>Cellvibrionales</taxon>
        <taxon>Cellvibrionaceae</taxon>
        <taxon>Simiduia</taxon>
    </lineage>
</organism>
<dbReference type="InterPro" id="IPR050447">
    <property type="entry name" value="Erg6_SMT_methyltransf"/>
</dbReference>
<proteinExistence type="predicted"/>
<reference evidence="3" key="1">
    <citation type="journal article" date="2019" name="Int. J. Syst. Evol. Microbiol.">
        <title>The Global Catalogue of Microorganisms (GCM) 10K type strain sequencing project: providing services to taxonomists for standard genome sequencing and annotation.</title>
        <authorList>
            <consortium name="The Broad Institute Genomics Platform"/>
            <consortium name="The Broad Institute Genome Sequencing Center for Infectious Disease"/>
            <person name="Wu L."/>
            <person name="Ma J."/>
        </authorList>
    </citation>
    <scope>NUCLEOTIDE SEQUENCE [LARGE SCALE GENOMIC DNA]</scope>
    <source>
        <strain evidence="3">CECT 8570</strain>
    </source>
</reference>
<comment type="caution">
    <text evidence="2">The sequence shown here is derived from an EMBL/GenBank/DDBJ whole genome shotgun (WGS) entry which is preliminary data.</text>
</comment>
<name>A0ABV8V499_9GAMM</name>
<dbReference type="InterPro" id="IPR041698">
    <property type="entry name" value="Methyltransf_25"/>
</dbReference>
<dbReference type="CDD" id="cd02440">
    <property type="entry name" value="AdoMet_MTases"/>
    <property type="match status" value="1"/>
</dbReference>
<evidence type="ECO:0000259" key="1">
    <source>
        <dbReference type="Pfam" id="PF13649"/>
    </source>
</evidence>
<evidence type="ECO:0000313" key="3">
    <source>
        <dbReference type="Proteomes" id="UP001595840"/>
    </source>
</evidence>
<dbReference type="SUPFAM" id="SSF53335">
    <property type="entry name" value="S-adenosyl-L-methionine-dependent methyltransferases"/>
    <property type="match status" value="1"/>
</dbReference>